<evidence type="ECO:0000313" key="2">
    <source>
        <dbReference type="EMBL" id="SES40188.1"/>
    </source>
</evidence>
<feature type="transmembrane region" description="Helical" evidence="1">
    <location>
        <begin position="121"/>
        <end position="138"/>
    </location>
</feature>
<dbReference type="Proteomes" id="UP000199051">
    <property type="component" value="Unassembled WGS sequence"/>
</dbReference>
<keyword evidence="1" id="KW-0812">Transmembrane</keyword>
<evidence type="ECO:0000313" key="3">
    <source>
        <dbReference type="Proteomes" id="UP000199051"/>
    </source>
</evidence>
<gene>
    <name evidence="2" type="ORF">SAMN04487818_112167</name>
</gene>
<proteinExistence type="predicted"/>
<name>A0A1H9X1V6_9PSEU</name>
<dbReference type="AlphaFoldDB" id="A0A1H9X1V6"/>
<organism evidence="2 3">
    <name type="scientific">Actinokineospora terrae</name>
    <dbReference type="NCBI Taxonomy" id="155974"/>
    <lineage>
        <taxon>Bacteria</taxon>
        <taxon>Bacillati</taxon>
        <taxon>Actinomycetota</taxon>
        <taxon>Actinomycetes</taxon>
        <taxon>Pseudonocardiales</taxon>
        <taxon>Pseudonocardiaceae</taxon>
        <taxon>Actinokineospora</taxon>
    </lineage>
</organism>
<keyword evidence="1" id="KW-1133">Transmembrane helix</keyword>
<sequence length="152" mass="15723">MAGSATARRAADRTAPRRPRSTRVVALAAMAGVMALAAFGGAAGLVLGGIDFGEVIDQRLPLGSKPLAGVALAVVVGVPMAVAAFSVWRGSATSRLIAPAAALALYGWIVVEVAVIRSAHWLQLVCVAYAAAVLWLALRRDGDEGEHRRGER</sequence>
<dbReference type="RefSeq" id="WP_092784285.1">
    <property type="nucleotide sequence ID" value="NZ_FOGI01000012.1"/>
</dbReference>
<feature type="transmembrane region" description="Helical" evidence="1">
    <location>
        <begin position="67"/>
        <end position="88"/>
    </location>
</feature>
<evidence type="ECO:0000256" key="1">
    <source>
        <dbReference type="SAM" id="Phobius"/>
    </source>
</evidence>
<reference evidence="3" key="1">
    <citation type="submission" date="2016-10" db="EMBL/GenBank/DDBJ databases">
        <authorList>
            <person name="Varghese N."/>
            <person name="Submissions S."/>
        </authorList>
    </citation>
    <scope>NUCLEOTIDE SEQUENCE [LARGE SCALE GENOMIC DNA]</scope>
    <source>
        <strain evidence="3">DSM 44260</strain>
    </source>
</reference>
<feature type="transmembrane region" description="Helical" evidence="1">
    <location>
        <begin position="95"/>
        <end position="115"/>
    </location>
</feature>
<accession>A0A1H9X1V6</accession>
<protein>
    <submittedName>
        <fullName evidence="2">Uncharacterized protein</fullName>
    </submittedName>
</protein>
<dbReference type="EMBL" id="FOGI01000012">
    <property type="protein sequence ID" value="SES40188.1"/>
    <property type="molecule type" value="Genomic_DNA"/>
</dbReference>
<feature type="transmembrane region" description="Helical" evidence="1">
    <location>
        <begin position="24"/>
        <end position="47"/>
    </location>
</feature>
<keyword evidence="1" id="KW-0472">Membrane</keyword>
<keyword evidence="3" id="KW-1185">Reference proteome</keyword>
<dbReference type="STRING" id="155974.SAMN04487818_112167"/>